<dbReference type="PANTHER" id="PTHR38690">
    <property type="entry name" value="PROTEASE-RELATED"/>
    <property type="match status" value="1"/>
</dbReference>
<dbReference type="InterPro" id="IPR011836">
    <property type="entry name" value="YhdP"/>
</dbReference>
<comment type="caution">
    <text evidence="3">The sequence shown here is derived from an EMBL/GenBank/DDBJ whole genome shotgun (WGS) entry which is preliminary data.</text>
</comment>
<organism evidence="3 4">
    <name type="scientific">Photobacterium halotolerans</name>
    <dbReference type="NCBI Taxonomy" id="265726"/>
    <lineage>
        <taxon>Bacteria</taxon>
        <taxon>Pseudomonadati</taxon>
        <taxon>Pseudomonadota</taxon>
        <taxon>Gammaproteobacteria</taxon>
        <taxon>Vibrionales</taxon>
        <taxon>Vibrionaceae</taxon>
        <taxon>Photobacterium</taxon>
    </lineage>
</organism>
<dbReference type="PATRIC" id="fig|265726.11.peg.4267"/>
<dbReference type="NCBIfam" id="TIGR02099">
    <property type="entry name" value="YhdP family protein"/>
    <property type="match status" value="1"/>
</dbReference>
<keyword evidence="1" id="KW-1133">Transmembrane helix</keyword>
<feature type="transmembrane region" description="Helical" evidence="1">
    <location>
        <begin position="12"/>
        <end position="34"/>
    </location>
</feature>
<keyword evidence="1" id="KW-0812">Transmembrane</keyword>
<dbReference type="InterPro" id="IPR025263">
    <property type="entry name" value="YhdP_central"/>
</dbReference>
<sequence>MLSVLINLTRVLKWTLLTLLVIGAVFITSLRLLLPQLNDYRASITQWLSAQANMQISVELVEGRWHNLGPVMALHGVSIGQSSKDMVQVGEVDFDVDLWRSVLNLKPVFRDIRLTGLTLDLTQFPASGRPDETDKPLDVNRLEQLLFVQLGTFSLHDATLVVSSPAGHRQPVAVEELKWDRQGDMHLAEGIVSIPGTHLNQLNVIANLSATQGLPHLSGTIYARAKNLSMTPWLNQSVLGGDKITGSQLNAEAWLTLDNGQLSHSKVRFLDSYVRWQENGRKHELALLRGMLSLSPERQGASSGWRLDSHKLVLATDQQAWPRLDFSANWLAPQQNAQVVSEPAPLKDTLSSGHWQLAVGRVDLARLAPLASLLPEDNAGRQALDTLQPAGLVRDLRFAGQGLALPSFSFELDGVSNQQWMYLPAFASLDARIAGDGQQGEITLNVGQQTLDYDKVFQAPMDIEQADVRGYWQIDEQGWRLWSDALSVSTSHLSANGQFRLDFPKAAPSWLSFYGETQVKDAGAAWRYLPRPALGQALTDYLSAAIRGGQSDHAQLLWFGDLPAFPYASHDGNFEISVPLKHGRFSFDTAWPELTDIDLNLGFRNDRMLINASHAKTKDAVADRVVGDAWLHPDGHLKLAIDVSAEGEQVRDYMMATPLVDSVGAALSAVNVDGPVAAMLQLDIPFSGAEVKARGEARLDSNRVTIESLSLPLTQVKGTIHFDNDQITADEVTGYWLGQPLTVSFEGENAQAGYQVNVDLAGFWQLSSLQQRLQDPMLARLHGSTKWHGNVGVVLHDTGLKYQVFLQAPLAGIRSELPYPLAFTPKSRTSAVLTASGNATRFETSLTVPDAQYRAEIALQSQPQIVRSELTVGLAERRKLPAKGHGIRIQANSIDADAWDSLAQEIIEKQQNKPAAQAGIELPLPTRVNASIEQLKLAGLNWHNLDLAVRKQPSQWHAVLGSREVSGELFWPDYKPLTVNLEQLHLNLPEDKKPLEPLSAAHKYVPQRAIPPVTDFDRNMMAYLPQMNVKVKDLWLQGYRLGALSGRLRRDAQTLILEELQLDSGTTSLSLDGHWTMNQYQNETQVAFDIAGEDSSELMGRLGISGGIQDASFTSYASIQWQGAPWSMHRETLTGEIKTETGKGVIRDVGGAGRILGLFSLDSIMRKMQLDFTGVFDDGLAFDYIKGSGRIENGRFETDDVEMKALAGDMYIQGGANLVNETVNARVKFIPDLTSGIPVLTAFAVAPQTAIVVFAISTALSPVVDVFTQINYVVSGPIESPTVTEQSRFTGEFKVPAALKQQVEQ</sequence>
<evidence type="ECO:0000313" key="3">
    <source>
        <dbReference type="EMBL" id="KKC99961.1"/>
    </source>
</evidence>
<keyword evidence="1" id="KW-0472">Membrane</keyword>
<accession>A0A0F5VDT0</accession>
<gene>
    <name evidence="3" type="ORF">KY46_10575</name>
</gene>
<feature type="domain" description="YhdP central" evidence="2">
    <location>
        <begin position="4"/>
        <end position="1283"/>
    </location>
</feature>
<dbReference type="PANTHER" id="PTHR38690:SF1">
    <property type="entry name" value="PROTEASE"/>
    <property type="match status" value="1"/>
</dbReference>
<protein>
    <submittedName>
        <fullName evidence="3">Membrane protein</fullName>
    </submittedName>
</protein>
<dbReference type="EMBL" id="JWYV01000007">
    <property type="protein sequence ID" value="KKC99961.1"/>
    <property type="molecule type" value="Genomic_DNA"/>
</dbReference>
<dbReference type="STRING" id="265726.KY46_10575"/>
<reference evidence="3 4" key="1">
    <citation type="submission" date="2014-12" db="EMBL/GenBank/DDBJ databases">
        <title>Mercury Reductase activity and rhizosphere competence traits in the genome of root associated Photobacterium halotolerans MELD1.</title>
        <authorList>
            <person name="Mathew D.C."/>
            <person name="Huang C.-C."/>
        </authorList>
    </citation>
    <scope>NUCLEOTIDE SEQUENCE [LARGE SCALE GENOMIC DNA]</scope>
    <source>
        <strain evidence="3 4">MELD1</strain>
    </source>
</reference>
<keyword evidence="4" id="KW-1185">Reference proteome</keyword>
<dbReference type="Pfam" id="PF13116">
    <property type="entry name" value="YhdP"/>
    <property type="match status" value="1"/>
</dbReference>
<evidence type="ECO:0000256" key="1">
    <source>
        <dbReference type="SAM" id="Phobius"/>
    </source>
</evidence>
<evidence type="ECO:0000259" key="2">
    <source>
        <dbReference type="Pfam" id="PF13116"/>
    </source>
</evidence>
<dbReference type="Proteomes" id="UP000033633">
    <property type="component" value="Unassembled WGS sequence"/>
</dbReference>
<name>A0A0F5VDT0_9GAMM</name>
<evidence type="ECO:0000313" key="4">
    <source>
        <dbReference type="Proteomes" id="UP000033633"/>
    </source>
</evidence>
<dbReference type="RefSeq" id="WP_046220605.1">
    <property type="nucleotide sequence ID" value="NZ_JWYV01000007.1"/>
</dbReference>
<dbReference type="OrthoDB" id="9762238at2"/>
<proteinExistence type="predicted"/>